<dbReference type="GO" id="GO:0009245">
    <property type="term" value="P:lipid A biosynthetic process"/>
    <property type="evidence" value="ECO:0007669"/>
    <property type="project" value="TreeGrafter"/>
</dbReference>
<dbReference type="GO" id="GO:0016020">
    <property type="term" value="C:membrane"/>
    <property type="evidence" value="ECO:0007669"/>
    <property type="project" value="GOC"/>
</dbReference>
<dbReference type="PROSITE" id="PS51257">
    <property type="entry name" value="PROKAR_LIPOPROTEIN"/>
    <property type="match status" value="1"/>
</dbReference>
<reference evidence="2" key="1">
    <citation type="submission" date="2020-05" db="EMBL/GenBank/DDBJ databases">
        <authorList>
            <person name="Chiriac C."/>
            <person name="Salcher M."/>
            <person name="Ghai R."/>
            <person name="Kavagutti S V."/>
        </authorList>
    </citation>
    <scope>NUCLEOTIDE SEQUENCE</scope>
</reference>
<gene>
    <name evidence="2" type="ORF">UFOPK3773_00271</name>
</gene>
<dbReference type="AlphaFoldDB" id="A0A6J7IMZ3"/>
<dbReference type="EMBL" id="CAFBNF010000015">
    <property type="protein sequence ID" value="CAB4931507.1"/>
    <property type="molecule type" value="Genomic_DNA"/>
</dbReference>
<accession>A0A6J7IMZ3</accession>
<protein>
    <submittedName>
        <fullName evidence="2">Unannotated protein</fullName>
    </submittedName>
</protein>
<organism evidence="2">
    <name type="scientific">freshwater metagenome</name>
    <dbReference type="NCBI Taxonomy" id="449393"/>
    <lineage>
        <taxon>unclassified sequences</taxon>
        <taxon>metagenomes</taxon>
        <taxon>ecological metagenomes</taxon>
    </lineage>
</organism>
<dbReference type="SUPFAM" id="SSF56300">
    <property type="entry name" value="Metallo-dependent phosphatases"/>
    <property type="match status" value="1"/>
</dbReference>
<feature type="domain" description="Calcineurin-like phosphoesterase" evidence="1">
    <location>
        <begin position="55"/>
        <end position="238"/>
    </location>
</feature>
<dbReference type="PANTHER" id="PTHR31302">
    <property type="entry name" value="TRANSMEMBRANE PROTEIN WITH METALLOPHOSPHOESTERASE DOMAIN-RELATED"/>
    <property type="match status" value="1"/>
</dbReference>
<evidence type="ECO:0000259" key="1">
    <source>
        <dbReference type="Pfam" id="PF00149"/>
    </source>
</evidence>
<dbReference type="GO" id="GO:0008758">
    <property type="term" value="F:UDP-2,3-diacylglucosamine hydrolase activity"/>
    <property type="evidence" value="ECO:0007669"/>
    <property type="project" value="TreeGrafter"/>
</dbReference>
<dbReference type="InterPro" id="IPR051158">
    <property type="entry name" value="Metallophosphoesterase_sf"/>
</dbReference>
<dbReference type="InterPro" id="IPR029052">
    <property type="entry name" value="Metallo-depent_PP-like"/>
</dbReference>
<proteinExistence type="predicted"/>
<dbReference type="Gene3D" id="3.60.21.10">
    <property type="match status" value="1"/>
</dbReference>
<sequence length="302" mass="32828">MPWQTRAMSTLRRLAVGAAVTGAACVAYGAGYEVHSFRLRRIDIPALPAGQPPVTLLHISDLHLTPGQRRKVEWVQRLALLNPDAVVVTGDFLSHPEAVPTAMEALDPLFARPGMFVFGSNDYFAPTLKNPARYLFPDRDRRLLGAPLPWRDLRDGLVSAGWYNLNNARVAVKVDGREWDVRGVNDPHIKADRYDEVAGEFDAAADLALGVVHAPYRRVLNAMSGDGAGLILAGHTHGGQLAIPGFGALVTNCDLDRRKAKGVHRHDDSWVHVSAGLGTSRYAPIRFACPPEATLLTLRSAG</sequence>
<dbReference type="PANTHER" id="PTHR31302:SF20">
    <property type="entry name" value="CONSERVED PROTEIN"/>
    <property type="match status" value="1"/>
</dbReference>
<dbReference type="Pfam" id="PF00149">
    <property type="entry name" value="Metallophos"/>
    <property type="match status" value="1"/>
</dbReference>
<dbReference type="InterPro" id="IPR004843">
    <property type="entry name" value="Calcineurin-like_PHP"/>
</dbReference>
<evidence type="ECO:0000313" key="2">
    <source>
        <dbReference type="EMBL" id="CAB4931507.1"/>
    </source>
</evidence>
<name>A0A6J7IMZ3_9ZZZZ</name>